<dbReference type="GO" id="GO:0003723">
    <property type="term" value="F:RNA binding"/>
    <property type="evidence" value="ECO:0007669"/>
    <property type="project" value="InterPro"/>
</dbReference>
<proteinExistence type="predicted"/>
<feature type="region of interest" description="Disordered" evidence="3">
    <location>
        <begin position="380"/>
        <end position="450"/>
    </location>
</feature>
<keyword evidence="2" id="KW-0963">Cytoplasm</keyword>
<dbReference type="Pfam" id="PF09598">
    <property type="entry name" value="Stm1_N"/>
    <property type="match status" value="1"/>
</dbReference>
<name>W4GGN2_APHAT</name>
<dbReference type="RefSeq" id="XP_009832440.1">
    <property type="nucleotide sequence ID" value="XM_009834138.1"/>
</dbReference>
<dbReference type="PANTHER" id="PTHR12299:SF17">
    <property type="entry name" value="AT19571P-RELATED"/>
    <property type="match status" value="1"/>
</dbReference>
<dbReference type="Gene3D" id="6.10.140.1040">
    <property type="match status" value="1"/>
</dbReference>
<dbReference type="GO" id="GO:0005737">
    <property type="term" value="C:cytoplasm"/>
    <property type="evidence" value="ECO:0007669"/>
    <property type="project" value="UniProtKB-SubCell"/>
</dbReference>
<dbReference type="PANTHER" id="PTHR12299">
    <property type="entry name" value="HYALURONIC ACID-BINDING PROTEIN 4"/>
    <property type="match status" value="1"/>
</dbReference>
<dbReference type="GO" id="GO:0005634">
    <property type="term" value="C:nucleus"/>
    <property type="evidence" value="ECO:0007669"/>
    <property type="project" value="TreeGrafter"/>
</dbReference>
<dbReference type="GeneID" id="20810305"/>
<feature type="region of interest" description="Disordered" evidence="3">
    <location>
        <begin position="112"/>
        <end position="281"/>
    </location>
</feature>
<dbReference type="InterPro" id="IPR006861">
    <property type="entry name" value="HABP4_PAIRBP1-bd"/>
</dbReference>
<evidence type="ECO:0000256" key="2">
    <source>
        <dbReference type="ARBA" id="ARBA00022490"/>
    </source>
</evidence>
<evidence type="ECO:0000256" key="3">
    <source>
        <dbReference type="SAM" id="MobiDB-lite"/>
    </source>
</evidence>
<feature type="compositionally biased region" description="Basic and acidic residues" evidence="3">
    <location>
        <begin position="153"/>
        <end position="205"/>
    </location>
</feature>
<dbReference type="OrthoDB" id="784393at2759"/>
<evidence type="ECO:0000256" key="1">
    <source>
        <dbReference type="ARBA" id="ARBA00004496"/>
    </source>
</evidence>
<reference evidence="5" key="1">
    <citation type="submission" date="2013-12" db="EMBL/GenBank/DDBJ databases">
        <title>The Genome Sequence of Aphanomyces astaci APO3.</title>
        <authorList>
            <consortium name="The Broad Institute Genomics Platform"/>
            <person name="Russ C."/>
            <person name="Tyler B."/>
            <person name="van West P."/>
            <person name="Dieguez-Uribeondo J."/>
            <person name="Young S.K."/>
            <person name="Zeng Q."/>
            <person name="Gargeya S."/>
            <person name="Fitzgerald M."/>
            <person name="Abouelleil A."/>
            <person name="Alvarado L."/>
            <person name="Chapman S.B."/>
            <person name="Gainer-Dewar J."/>
            <person name="Goldberg J."/>
            <person name="Griggs A."/>
            <person name="Gujja S."/>
            <person name="Hansen M."/>
            <person name="Howarth C."/>
            <person name="Imamovic A."/>
            <person name="Ireland A."/>
            <person name="Larimer J."/>
            <person name="McCowan C."/>
            <person name="Murphy C."/>
            <person name="Pearson M."/>
            <person name="Poon T.W."/>
            <person name="Priest M."/>
            <person name="Roberts A."/>
            <person name="Saif S."/>
            <person name="Shea T."/>
            <person name="Sykes S."/>
            <person name="Wortman J."/>
            <person name="Nusbaum C."/>
            <person name="Birren B."/>
        </authorList>
    </citation>
    <scope>NUCLEOTIDE SEQUENCE [LARGE SCALE GENOMIC DNA]</scope>
    <source>
        <strain evidence="5">APO3</strain>
    </source>
</reference>
<dbReference type="InterPro" id="IPR019084">
    <property type="entry name" value="STM1-like_N"/>
</dbReference>
<accession>W4GGN2</accession>
<protein>
    <recommendedName>
        <fullName evidence="4">Hyaluronan/mRNA-binding protein domain-containing protein</fullName>
    </recommendedName>
</protein>
<comment type="subcellular location">
    <subcellularLocation>
        <location evidence="1">Cytoplasm</location>
    </subcellularLocation>
</comment>
<dbReference type="SMART" id="SM01233">
    <property type="entry name" value="HABP4_PAI-RBP1"/>
    <property type="match status" value="1"/>
</dbReference>
<sequence>MVPRTLLGFGEQKQDYRAQVRFFFCKKKGNALMHCLNGTEKRVFSSWNVILACDWLNWPPVQIYGWWGCFRQDIGGPQLSLFTPDRTFYHPSTAMASHNIFAALDSDDEDTKTVQVPASKVAEPTKPKTVKARKEGEQPAKKQDGGRNGGRGGRGEGRGGREGGRGGRGEGRGPRPDGERTERAPRPEGERRPRSERAPRADRPEGSTGTNLRAERERGERPDRSHHHAEGGERTERKRNFDRKSGTGRGKEVSKSGGGARNWGNEDDKTEQAAEAAVDEAVADEAKEIAAEDAVPEVAVVEEEVDNTITYEEYLASKKSSRSNDELFADKELRTVENEFESAALITKHGKTPDFIESNFEKVFTKKTSGRKKNLVTDVGFTAPSISGPRFDREDREDRPAGGRGGRGGRGEGARGGRGGRGAAGAGRGDVKKSKANAPNVSDVNAFPSL</sequence>
<feature type="compositionally biased region" description="Gly residues" evidence="3">
    <location>
        <begin position="416"/>
        <end position="428"/>
    </location>
</feature>
<dbReference type="EMBL" id="KI913131">
    <property type="protein sequence ID" value="ETV78103.1"/>
    <property type="molecule type" value="Genomic_DNA"/>
</dbReference>
<feature type="domain" description="Hyaluronan/mRNA-binding protein" evidence="4">
    <location>
        <begin position="237"/>
        <end position="339"/>
    </location>
</feature>
<evidence type="ECO:0000313" key="5">
    <source>
        <dbReference type="EMBL" id="ETV78103.1"/>
    </source>
</evidence>
<dbReference type="Pfam" id="PF04774">
    <property type="entry name" value="HABP4_PAI-RBP1"/>
    <property type="match status" value="1"/>
</dbReference>
<dbReference type="InterPro" id="IPR039764">
    <property type="entry name" value="HABP4/SERBP1-like"/>
</dbReference>
<dbReference type="VEuPathDB" id="FungiDB:H257_08309"/>
<feature type="compositionally biased region" description="Basic and acidic residues" evidence="3">
    <location>
        <begin position="213"/>
        <end position="254"/>
    </location>
</feature>
<dbReference type="STRING" id="112090.W4GGN2"/>
<dbReference type="AlphaFoldDB" id="W4GGN2"/>
<organism evidence="5">
    <name type="scientific">Aphanomyces astaci</name>
    <name type="common">Crayfish plague agent</name>
    <dbReference type="NCBI Taxonomy" id="112090"/>
    <lineage>
        <taxon>Eukaryota</taxon>
        <taxon>Sar</taxon>
        <taxon>Stramenopiles</taxon>
        <taxon>Oomycota</taxon>
        <taxon>Saprolegniomycetes</taxon>
        <taxon>Saprolegniales</taxon>
        <taxon>Verrucalvaceae</taxon>
        <taxon>Aphanomyces</taxon>
    </lineage>
</organism>
<feature type="compositionally biased region" description="Basic and acidic residues" evidence="3">
    <location>
        <begin position="132"/>
        <end position="145"/>
    </location>
</feature>
<evidence type="ECO:0000259" key="4">
    <source>
        <dbReference type="SMART" id="SM01233"/>
    </source>
</evidence>
<feature type="compositionally biased region" description="Basic and acidic residues" evidence="3">
    <location>
        <begin position="390"/>
        <end position="401"/>
    </location>
</feature>
<gene>
    <name evidence="5" type="ORF">H257_08309</name>
</gene>